<evidence type="ECO:0000256" key="4">
    <source>
        <dbReference type="ARBA" id="ARBA00022692"/>
    </source>
</evidence>
<dbReference type="Proteomes" id="UP001166674">
    <property type="component" value="Unassembled WGS sequence"/>
</dbReference>
<evidence type="ECO:0000256" key="5">
    <source>
        <dbReference type="ARBA" id="ARBA00022989"/>
    </source>
</evidence>
<evidence type="ECO:0000259" key="12">
    <source>
        <dbReference type="Pfam" id="PF16564"/>
    </source>
</evidence>
<name>A0AA41T209_SCICA</name>
<dbReference type="PANTHER" id="PTHR26453">
    <property type="entry name" value="OLFACTORY RECEPTOR"/>
    <property type="match status" value="1"/>
</dbReference>
<feature type="transmembrane region" description="Helical" evidence="10">
    <location>
        <begin position="18"/>
        <end position="46"/>
    </location>
</feature>
<feature type="domain" description="Methyl-CpG-binding" evidence="12">
    <location>
        <begin position="173"/>
        <end position="243"/>
    </location>
</feature>
<feature type="compositionally biased region" description="Basic residues" evidence="9">
    <location>
        <begin position="162"/>
        <end position="174"/>
    </location>
</feature>
<dbReference type="AlphaFoldDB" id="A0AA41T209"/>
<evidence type="ECO:0000256" key="1">
    <source>
        <dbReference type="ARBA" id="ARBA00004651"/>
    </source>
</evidence>
<evidence type="ECO:0000256" key="10">
    <source>
        <dbReference type="SAM" id="Phobius"/>
    </source>
</evidence>
<evidence type="ECO:0000256" key="7">
    <source>
        <dbReference type="ARBA" id="ARBA00023224"/>
    </source>
</evidence>
<keyword evidence="8" id="KW-0175">Coiled coil</keyword>
<dbReference type="Pfam" id="PF13853">
    <property type="entry name" value="7tm_4"/>
    <property type="match status" value="1"/>
</dbReference>
<keyword evidence="2" id="KW-1003">Cell membrane</keyword>
<comment type="caution">
    <text evidence="13">The sequence shown here is derived from an EMBL/GenBank/DDBJ whole genome shotgun (WGS) entry which is preliminary data.</text>
</comment>
<dbReference type="GO" id="GO:0005886">
    <property type="term" value="C:plasma membrane"/>
    <property type="evidence" value="ECO:0007669"/>
    <property type="project" value="UniProtKB-SubCell"/>
</dbReference>
<comment type="subcellular location">
    <subcellularLocation>
        <location evidence="1">Cell membrane</location>
        <topology evidence="1">Multi-pass membrane protein</topology>
    </subcellularLocation>
</comment>
<protein>
    <submittedName>
        <fullName evidence="13">Methyl-CpG-binding domain protein 3-like 1</fullName>
    </submittedName>
</protein>
<feature type="transmembrane region" description="Helical" evidence="10">
    <location>
        <begin position="66"/>
        <end position="88"/>
    </location>
</feature>
<feature type="coiled-coil region" evidence="8">
    <location>
        <begin position="313"/>
        <end position="340"/>
    </location>
</feature>
<feature type="region of interest" description="Disordered" evidence="9">
    <location>
        <begin position="162"/>
        <end position="185"/>
    </location>
</feature>
<dbReference type="SUPFAM" id="SSF81321">
    <property type="entry name" value="Family A G protein-coupled receptor-like"/>
    <property type="match status" value="1"/>
</dbReference>
<dbReference type="GO" id="GO:0005634">
    <property type="term" value="C:nucleus"/>
    <property type="evidence" value="ECO:0007669"/>
    <property type="project" value="UniProtKB-ARBA"/>
</dbReference>
<feature type="transmembrane region" description="Helical" evidence="10">
    <location>
        <begin position="100"/>
        <end position="123"/>
    </location>
</feature>
<dbReference type="InterPro" id="IPR032343">
    <property type="entry name" value="MBD2/MBD3_p55-bd"/>
</dbReference>
<evidence type="ECO:0000313" key="13">
    <source>
        <dbReference type="EMBL" id="MBZ3881550.1"/>
    </source>
</evidence>
<reference evidence="13" key="1">
    <citation type="submission" date="2020-03" db="EMBL/GenBank/DDBJ databases">
        <title>Studies in the Genomics of Life Span.</title>
        <authorList>
            <person name="Glass D."/>
        </authorList>
    </citation>
    <scope>NUCLEOTIDE SEQUENCE</scope>
    <source>
        <strain evidence="13">SUZIE</strain>
        <tissue evidence="13">Muscle</tissue>
    </source>
</reference>
<evidence type="ECO:0000256" key="6">
    <source>
        <dbReference type="ARBA" id="ARBA00023136"/>
    </source>
</evidence>
<keyword evidence="4 10" id="KW-0812">Transmembrane</keyword>
<dbReference type="InterPro" id="IPR025884">
    <property type="entry name" value="MeCpG-bd_2/3_C_dom"/>
</dbReference>
<evidence type="ECO:0000313" key="14">
    <source>
        <dbReference type="Proteomes" id="UP001166674"/>
    </source>
</evidence>
<evidence type="ECO:0000256" key="8">
    <source>
        <dbReference type="SAM" id="Coils"/>
    </source>
</evidence>
<dbReference type="InterPro" id="IPR000725">
    <property type="entry name" value="Olfact_rcpt"/>
</dbReference>
<dbReference type="GO" id="GO:0007186">
    <property type="term" value="P:G protein-coupled receptor signaling pathway"/>
    <property type="evidence" value="ECO:0007669"/>
    <property type="project" value="InterPro"/>
</dbReference>
<sequence length="357" mass="40037">MYYDYYLPTCYFLDMRQYFLLTVGASWLAGVLNACTQTSITLRFLYCASGTADHFCKERALSTSGVLILVLPLSLIAASYCHVLRAVLRMRLEEARNKALTTCSSHLTVVGLFCGAAVFMYMVPGAYHSPQQDNVQVQMILVKVLCRTGLRPKLTTRAARDKRKRSKMVKTSQRKQRDCVNQSKPKPGLSISIPLRMSSYTFKRPVTRITAHPGNEVRYHQWEENLDKPQQVCWQRRLQGLQAYSSVGELLSMLDLTKTLQKLAPRCLGAPLPGALTGGLHPSSMPALAPSSHFVETVPGASLSSPQLLCKQFLVTEEDIRKQERKVKRARERLAIAMIADRLASEAEKDRGPRRAS</sequence>
<feature type="domain" description="Methyl-CpG binding protein 2/3 C-terminal" evidence="11">
    <location>
        <begin position="248"/>
        <end position="338"/>
    </location>
</feature>
<evidence type="ECO:0000259" key="11">
    <source>
        <dbReference type="Pfam" id="PF14048"/>
    </source>
</evidence>
<evidence type="ECO:0000256" key="2">
    <source>
        <dbReference type="ARBA" id="ARBA00022475"/>
    </source>
</evidence>
<keyword evidence="14" id="KW-1185">Reference proteome</keyword>
<proteinExistence type="predicted"/>
<keyword evidence="7" id="KW-0807">Transducer</keyword>
<organism evidence="13 14">
    <name type="scientific">Sciurus carolinensis</name>
    <name type="common">Eastern gray squirrel</name>
    <dbReference type="NCBI Taxonomy" id="30640"/>
    <lineage>
        <taxon>Eukaryota</taxon>
        <taxon>Metazoa</taxon>
        <taxon>Chordata</taxon>
        <taxon>Craniata</taxon>
        <taxon>Vertebrata</taxon>
        <taxon>Euteleostomi</taxon>
        <taxon>Mammalia</taxon>
        <taxon>Eutheria</taxon>
        <taxon>Euarchontoglires</taxon>
        <taxon>Glires</taxon>
        <taxon>Rodentia</taxon>
        <taxon>Sciuromorpha</taxon>
        <taxon>Sciuridae</taxon>
        <taxon>Sciurinae</taxon>
        <taxon>Sciurini</taxon>
        <taxon>Sciurus</taxon>
    </lineage>
</organism>
<dbReference type="GO" id="GO:0004984">
    <property type="term" value="F:olfactory receptor activity"/>
    <property type="evidence" value="ECO:0007669"/>
    <property type="project" value="InterPro"/>
</dbReference>
<keyword evidence="6 10" id="KW-0472">Membrane</keyword>
<keyword evidence="5 10" id="KW-1133">Transmembrane helix</keyword>
<gene>
    <name evidence="13" type="ORF">SUZIE_163500</name>
</gene>
<evidence type="ECO:0000256" key="9">
    <source>
        <dbReference type="SAM" id="MobiDB-lite"/>
    </source>
</evidence>
<keyword evidence="3" id="KW-0716">Sensory transduction</keyword>
<dbReference type="Gene3D" id="1.20.1070.10">
    <property type="entry name" value="Rhodopsin 7-helix transmembrane proteins"/>
    <property type="match status" value="1"/>
</dbReference>
<dbReference type="EMBL" id="JAATJV010377335">
    <property type="protein sequence ID" value="MBZ3881550.1"/>
    <property type="molecule type" value="Genomic_DNA"/>
</dbReference>
<evidence type="ECO:0000256" key="3">
    <source>
        <dbReference type="ARBA" id="ARBA00022606"/>
    </source>
</evidence>
<accession>A0AA41T209</accession>
<dbReference type="Pfam" id="PF14048">
    <property type="entry name" value="MBD_C"/>
    <property type="match status" value="1"/>
</dbReference>
<dbReference type="Pfam" id="PF16564">
    <property type="entry name" value="MBDa"/>
    <property type="match status" value="1"/>
</dbReference>